<dbReference type="EMBL" id="KZ353846">
    <property type="protein sequence ID" value="PIO61302.1"/>
    <property type="molecule type" value="Genomic_DNA"/>
</dbReference>
<name>A0A2G9TV34_TELCI</name>
<evidence type="ECO:0000313" key="5">
    <source>
        <dbReference type="Proteomes" id="UP000230423"/>
    </source>
</evidence>
<dbReference type="Gene3D" id="3.40.50.150">
    <property type="entry name" value="Vaccinia Virus protein VP39"/>
    <property type="match status" value="1"/>
</dbReference>
<dbReference type="InterPro" id="IPR050750">
    <property type="entry name" value="C5-MTase"/>
</dbReference>
<dbReference type="InterPro" id="IPR001525">
    <property type="entry name" value="C5_MeTfrase"/>
</dbReference>
<dbReference type="PANTHER" id="PTHR46098">
    <property type="entry name" value="TRNA (CYTOSINE(38)-C(5))-METHYLTRANSFERASE"/>
    <property type="match status" value="1"/>
</dbReference>
<gene>
    <name evidence="4" type="ORF">TELCIR_17176</name>
</gene>
<dbReference type="InterPro" id="IPR029063">
    <property type="entry name" value="SAM-dependent_MTases_sf"/>
</dbReference>
<protein>
    <recommendedName>
        <fullName evidence="6">C-5 cytosine-specific DNA methylase</fullName>
    </recommendedName>
</protein>
<accession>A0A2G9TV34</accession>
<keyword evidence="2" id="KW-0808">Transferase</keyword>
<evidence type="ECO:0000256" key="3">
    <source>
        <dbReference type="ARBA" id="ARBA00022691"/>
    </source>
</evidence>
<dbReference type="Proteomes" id="UP000230423">
    <property type="component" value="Unassembled WGS sequence"/>
</dbReference>
<keyword evidence="5" id="KW-1185">Reference proteome</keyword>
<keyword evidence="3" id="KW-0949">S-adenosyl-L-methionine</keyword>
<dbReference type="Pfam" id="PF00145">
    <property type="entry name" value="DNA_methylase"/>
    <property type="match status" value="1"/>
</dbReference>
<evidence type="ECO:0000256" key="1">
    <source>
        <dbReference type="ARBA" id="ARBA00022603"/>
    </source>
</evidence>
<dbReference type="Gene3D" id="3.90.120.10">
    <property type="entry name" value="DNA Methylase, subunit A, domain 2"/>
    <property type="match status" value="1"/>
</dbReference>
<dbReference type="PANTHER" id="PTHR46098:SF1">
    <property type="entry name" value="TRNA (CYTOSINE(38)-C(5))-METHYLTRANSFERASE"/>
    <property type="match status" value="1"/>
</dbReference>
<reference evidence="4 5" key="1">
    <citation type="submission" date="2015-09" db="EMBL/GenBank/DDBJ databases">
        <title>Draft genome of the parasitic nematode Teladorsagia circumcincta isolate WARC Sus (inbred).</title>
        <authorList>
            <person name="Mitreva M."/>
        </authorList>
    </citation>
    <scope>NUCLEOTIDE SEQUENCE [LARGE SCALE GENOMIC DNA]</scope>
    <source>
        <strain evidence="4 5">S</strain>
    </source>
</reference>
<feature type="non-terminal residue" evidence="4">
    <location>
        <position position="1"/>
    </location>
</feature>
<dbReference type="GO" id="GO:0008168">
    <property type="term" value="F:methyltransferase activity"/>
    <property type="evidence" value="ECO:0007669"/>
    <property type="project" value="UniProtKB-KW"/>
</dbReference>
<dbReference type="SUPFAM" id="SSF53335">
    <property type="entry name" value="S-adenosyl-L-methionine-dependent methyltransferases"/>
    <property type="match status" value="1"/>
</dbReference>
<evidence type="ECO:0008006" key="6">
    <source>
        <dbReference type="Google" id="ProtNLM"/>
    </source>
</evidence>
<organism evidence="4 5">
    <name type="scientific">Teladorsagia circumcincta</name>
    <name type="common">Brown stomach worm</name>
    <name type="synonym">Ostertagia circumcincta</name>
    <dbReference type="NCBI Taxonomy" id="45464"/>
    <lineage>
        <taxon>Eukaryota</taxon>
        <taxon>Metazoa</taxon>
        <taxon>Ecdysozoa</taxon>
        <taxon>Nematoda</taxon>
        <taxon>Chromadorea</taxon>
        <taxon>Rhabditida</taxon>
        <taxon>Rhabditina</taxon>
        <taxon>Rhabditomorpha</taxon>
        <taxon>Strongyloidea</taxon>
        <taxon>Trichostrongylidae</taxon>
        <taxon>Teladorsagia</taxon>
    </lineage>
</organism>
<evidence type="ECO:0000256" key="2">
    <source>
        <dbReference type="ARBA" id="ARBA00022679"/>
    </source>
</evidence>
<dbReference type="AlphaFoldDB" id="A0A2G9TV34"/>
<evidence type="ECO:0000313" key="4">
    <source>
        <dbReference type="EMBL" id="PIO61302.1"/>
    </source>
</evidence>
<dbReference type="OrthoDB" id="5912342at2759"/>
<sequence>EFILSPLQFGVPNSRPRYYLLACSDWNMMIDGEISTTLESCDPPEPKEISYFLEESPFNKHTYLSRSNLLKYGLAVDVVSVHSTRSACFTKSYGSYIAGCGSYFCSRPDFVDGNRLTAEALADEEVLHDVVRLFSPREVANLMCFPMEFKSPADATDKQLYRCLGNSVNHIFLASLICTRCASTPDCPCVENMSQKSNSGENSEESLAERTVATSVIRDTGTKVQLLFKAHGLKKRKSLLNSIVTAFRKFFTGGGEKGGPSNLLCVQMGTLGI</sequence>
<proteinExistence type="predicted"/>
<dbReference type="GO" id="GO:0032259">
    <property type="term" value="P:methylation"/>
    <property type="evidence" value="ECO:0007669"/>
    <property type="project" value="UniProtKB-KW"/>
</dbReference>
<keyword evidence="1" id="KW-0489">Methyltransferase</keyword>